<evidence type="ECO:0000256" key="1">
    <source>
        <dbReference type="ARBA" id="ARBA00004141"/>
    </source>
</evidence>
<sequence>MSGPGGPPPPISERAVVVAQIFYGVTIPLVVLATATLGYRLARMKGRSNLWSDACITIGYMLTLAACGLYIPQAFLTPGEKSPAALLEGQKGSFLSIPIWGMAMAFIKVSIGLTLLRIDTSFFFRIFVWGNIALAASYGFGNLWFILFSCQPLSAAWGDFADPESATCLPASAIRIASVTGAVVSVTTDVFLSLAPIQFLWNLKRPLRERVVLGCLMAMGLFAGISSIIKNLIIADFGKPGLDMWAMNISISTWTSLEMLLGVIAACTPFCRPVFERCFSAMGVSISKSKTGGSGATPGYGHHGVASSGYQRANERDAFKSKNTTMSTSTKQLDRSESDEDLVGGGNHSSVAIEMQPQGPAHPGMIRKQTDIHVHTVQGDDSDGPDQKKYYLAV</sequence>
<dbReference type="EMBL" id="MU858079">
    <property type="protein sequence ID" value="KAK4215470.1"/>
    <property type="molecule type" value="Genomic_DNA"/>
</dbReference>
<comment type="similarity">
    <text evidence="5">Belongs to the SAT4 family.</text>
</comment>
<keyword evidence="4 7" id="KW-0472">Membrane</keyword>
<evidence type="ECO:0000256" key="5">
    <source>
        <dbReference type="ARBA" id="ARBA00038359"/>
    </source>
</evidence>
<dbReference type="Pfam" id="PF20684">
    <property type="entry name" value="Fung_rhodopsin"/>
    <property type="match status" value="1"/>
</dbReference>
<dbReference type="GO" id="GO:0016020">
    <property type="term" value="C:membrane"/>
    <property type="evidence" value="ECO:0007669"/>
    <property type="project" value="UniProtKB-SubCell"/>
</dbReference>
<keyword evidence="3 7" id="KW-1133">Transmembrane helix</keyword>
<feature type="compositionally biased region" description="Low complexity" evidence="6">
    <location>
        <begin position="321"/>
        <end position="331"/>
    </location>
</feature>
<name>A0AAN7BC16_9PEZI</name>
<dbReference type="PANTHER" id="PTHR33048">
    <property type="entry name" value="PTH11-LIKE INTEGRAL MEMBRANE PROTEIN (AFU_ORTHOLOGUE AFUA_5G11245)"/>
    <property type="match status" value="1"/>
</dbReference>
<organism evidence="9 10">
    <name type="scientific">Rhypophila decipiens</name>
    <dbReference type="NCBI Taxonomy" id="261697"/>
    <lineage>
        <taxon>Eukaryota</taxon>
        <taxon>Fungi</taxon>
        <taxon>Dikarya</taxon>
        <taxon>Ascomycota</taxon>
        <taxon>Pezizomycotina</taxon>
        <taxon>Sordariomycetes</taxon>
        <taxon>Sordariomycetidae</taxon>
        <taxon>Sordariales</taxon>
        <taxon>Naviculisporaceae</taxon>
        <taxon>Rhypophila</taxon>
    </lineage>
</organism>
<reference evidence="9" key="2">
    <citation type="submission" date="2023-05" db="EMBL/GenBank/DDBJ databases">
        <authorList>
            <consortium name="Lawrence Berkeley National Laboratory"/>
            <person name="Steindorff A."/>
            <person name="Hensen N."/>
            <person name="Bonometti L."/>
            <person name="Westerberg I."/>
            <person name="Brannstrom I.O."/>
            <person name="Guillou S."/>
            <person name="Cros-Aarteil S."/>
            <person name="Calhoun S."/>
            <person name="Haridas S."/>
            <person name="Kuo A."/>
            <person name="Mondo S."/>
            <person name="Pangilinan J."/>
            <person name="Riley R."/>
            <person name="Labutti K."/>
            <person name="Andreopoulos B."/>
            <person name="Lipzen A."/>
            <person name="Chen C."/>
            <person name="Yanf M."/>
            <person name="Daum C."/>
            <person name="Ng V."/>
            <person name="Clum A."/>
            <person name="Ohm R."/>
            <person name="Martin F."/>
            <person name="Silar P."/>
            <person name="Natvig D."/>
            <person name="Lalanne C."/>
            <person name="Gautier V."/>
            <person name="Ament-Velasquez S.L."/>
            <person name="Kruys A."/>
            <person name="Hutchinson M.I."/>
            <person name="Powell A.J."/>
            <person name="Barry K."/>
            <person name="Miller A.N."/>
            <person name="Grigoriev I.V."/>
            <person name="Debuchy R."/>
            <person name="Gladieux P."/>
            <person name="Thoren M.H."/>
            <person name="Johannesson H."/>
        </authorList>
    </citation>
    <scope>NUCLEOTIDE SEQUENCE</scope>
    <source>
        <strain evidence="9">PSN293</strain>
    </source>
</reference>
<feature type="transmembrane region" description="Helical" evidence="7">
    <location>
        <begin position="54"/>
        <end position="75"/>
    </location>
</feature>
<evidence type="ECO:0000259" key="8">
    <source>
        <dbReference type="Pfam" id="PF20684"/>
    </source>
</evidence>
<feature type="transmembrane region" description="Helical" evidence="7">
    <location>
        <begin position="20"/>
        <end position="42"/>
    </location>
</feature>
<protein>
    <recommendedName>
        <fullName evidence="8">Rhodopsin domain-containing protein</fullName>
    </recommendedName>
</protein>
<keyword evidence="2 7" id="KW-0812">Transmembrane</keyword>
<dbReference type="InterPro" id="IPR052337">
    <property type="entry name" value="SAT4-like"/>
</dbReference>
<evidence type="ECO:0000313" key="9">
    <source>
        <dbReference type="EMBL" id="KAK4215470.1"/>
    </source>
</evidence>
<feature type="transmembrane region" description="Helical" evidence="7">
    <location>
        <begin position="245"/>
        <end position="267"/>
    </location>
</feature>
<keyword evidence="10" id="KW-1185">Reference proteome</keyword>
<evidence type="ECO:0000256" key="6">
    <source>
        <dbReference type="SAM" id="MobiDB-lite"/>
    </source>
</evidence>
<evidence type="ECO:0000256" key="7">
    <source>
        <dbReference type="SAM" id="Phobius"/>
    </source>
</evidence>
<feature type="transmembrane region" description="Helical" evidence="7">
    <location>
        <begin position="95"/>
        <end position="116"/>
    </location>
</feature>
<accession>A0AAN7BC16</accession>
<feature type="transmembrane region" description="Helical" evidence="7">
    <location>
        <begin position="211"/>
        <end position="233"/>
    </location>
</feature>
<evidence type="ECO:0000256" key="2">
    <source>
        <dbReference type="ARBA" id="ARBA00022692"/>
    </source>
</evidence>
<comment type="caution">
    <text evidence="9">The sequence shown here is derived from an EMBL/GenBank/DDBJ whole genome shotgun (WGS) entry which is preliminary data.</text>
</comment>
<dbReference type="PANTHER" id="PTHR33048:SF129">
    <property type="entry name" value="INTEGRAL MEMBRANE PROTEIN-RELATED"/>
    <property type="match status" value="1"/>
</dbReference>
<feature type="transmembrane region" description="Helical" evidence="7">
    <location>
        <begin position="174"/>
        <end position="199"/>
    </location>
</feature>
<gene>
    <name evidence="9" type="ORF">QBC37DRAFT_458679</name>
</gene>
<dbReference type="InterPro" id="IPR049326">
    <property type="entry name" value="Rhodopsin_dom_fungi"/>
</dbReference>
<proteinExistence type="inferred from homology"/>
<feature type="transmembrane region" description="Helical" evidence="7">
    <location>
        <begin position="128"/>
        <end position="154"/>
    </location>
</feature>
<dbReference type="Proteomes" id="UP001301769">
    <property type="component" value="Unassembled WGS sequence"/>
</dbReference>
<evidence type="ECO:0000256" key="4">
    <source>
        <dbReference type="ARBA" id="ARBA00023136"/>
    </source>
</evidence>
<comment type="subcellular location">
    <subcellularLocation>
        <location evidence="1">Membrane</location>
        <topology evidence="1">Multi-pass membrane protein</topology>
    </subcellularLocation>
</comment>
<reference evidence="9" key="1">
    <citation type="journal article" date="2023" name="Mol. Phylogenet. Evol.">
        <title>Genome-scale phylogeny and comparative genomics of the fungal order Sordariales.</title>
        <authorList>
            <person name="Hensen N."/>
            <person name="Bonometti L."/>
            <person name="Westerberg I."/>
            <person name="Brannstrom I.O."/>
            <person name="Guillou S."/>
            <person name="Cros-Aarteil S."/>
            <person name="Calhoun S."/>
            <person name="Haridas S."/>
            <person name="Kuo A."/>
            <person name="Mondo S."/>
            <person name="Pangilinan J."/>
            <person name="Riley R."/>
            <person name="LaButti K."/>
            <person name="Andreopoulos B."/>
            <person name="Lipzen A."/>
            <person name="Chen C."/>
            <person name="Yan M."/>
            <person name="Daum C."/>
            <person name="Ng V."/>
            <person name="Clum A."/>
            <person name="Steindorff A."/>
            <person name="Ohm R.A."/>
            <person name="Martin F."/>
            <person name="Silar P."/>
            <person name="Natvig D.O."/>
            <person name="Lalanne C."/>
            <person name="Gautier V."/>
            <person name="Ament-Velasquez S.L."/>
            <person name="Kruys A."/>
            <person name="Hutchinson M.I."/>
            <person name="Powell A.J."/>
            <person name="Barry K."/>
            <person name="Miller A.N."/>
            <person name="Grigoriev I.V."/>
            <person name="Debuchy R."/>
            <person name="Gladieux P."/>
            <person name="Hiltunen Thoren M."/>
            <person name="Johannesson H."/>
        </authorList>
    </citation>
    <scope>NUCLEOTIDE SEQUENCE</scope>
    <source>
        <strain evidence="9">PSN293</strain>
    </source>
</reference>
<feature type="domain" description="Rhodopsin" evidence="8">
    <location>
        <begin position="44"/>
        <end position="277"/>
    </location>
</feature>
<dbReference type="AlphaFoldDB" id="A0AAN7BC16"/>
<evidence type="ECO:0000256" key="3">
    <source>
        <dbReference type="ARBA" id="ARBA00022989"/>
    </source>
</evidence>
<feature type="region of interest" description="Disordered" evidence="6">
    <location>
        <begin position="318"/>
        <end position="349"/>
    </location>
</feature>
<evidence type="ECO:0000313" key="10">
    <source>
        <dbReference type="Proteomes" id="UP001301769"/>
    </source>
</evidence>